<keyword evidence="2" id="KW-1185">Reference proteome</keyword>
<protein>
    <submittedName>
        <fullName evidence="1">Uncharacterized protein</fullName>
    </submittedName>
</protein>
<comment type="caution">
    <text evidence="1">The sequence shown here is derived from an EMBL/GenBank/DDBJ whole genome shotgun (WGS) entry which is preliminary data.</text>
</comment>
<proteinExistence type="predicted"/>
<dbReference type="Proteomes" id="UP000217785">
    <property type="component" value="Unassembled WGS sequence"/>
</dbReference>
<gene>
    <name evidence="1" type="ORF">EFBL_1549</name>
</gene>
<dbReference type="EMBL" id="BDUF01000043">
    <property type="protein sequence ID" value="GAX89923.1"/>
    <property type="molecule type" value="Genomic_DNA"/>
</dbReference>
<evidence type="ECO:0000313" key="2">
    <source>
        <dbReference type="Proteomes" id="UP000217785"/>
    </source>
</evidence>
<dbReference type="RefSeq" id="WP_096181632.1">
    <property type="nucleotide sequence ID" value="NZ_BDUF01000043.1"/>
</dbReference>
<reference evidence="2" key="1">
    <citation type="submission" date="2017-07" db="EMBL/GenBank/DDBJ databases">
        <title>Draft genome sequence of Effusibacillus lacus strain skLN1.</title>
        <authorList>
            <person name="Watanabe M."/>
            <person name="Kojima H."/>
            <person name="Fukui M."/>
        </authorList>
    </citation>
    <scope>NUCLEOTIDE SEQUENCE [LARGE SCALE GENOMIC DNA]</scope>
    <source>
        <strain evidence="2">skLN1</strain>
    </source>
</reference>
<sequence length="74" mass="8559">MNEVTVFVDETAVTLPIHTQVAQAIRAYLSHRDPDLIKLLDRRELYAVDPVGCQVEEHCSLKHGMRIYVRKLQK</sequence>
<dbReference type="AlphaFoldDB" id="A0A292YMC6"/>
<accession>A0A292YMC6</accession>
<evidence type="ECO:0000313" key="1">
    <source>
        <dbReference type="EMBL" id="GAX89923.1"/>
    </source>
</evidence>
<name>A0A292YMC6_9BACL</name>
<organism evidence="1 2">
    <name type="scientific">Effusibacillus lacus</name>
    <dbReference type="NCBI Taxonomy" id="1348429"/>
    <lineage>
        <taxon>Bacteria</taxon>
        <taxon>Bacillati</taxon>
        <taxon>Bacillota</taxon>
        <taxon>Bacilli</taxon>
        <taxon>Bacillales</taxon>
        <taxon>Alicyclobacillaceae</taxon>
        <taxon>Effusibacillus</taxon>
    </lineage>
</organism>